<evidence type="ECO:0000313" key="4">
    <source>
        <dbReference type="Proteomes" id="UP000095192"/>
    </source>
</evidence>
<feature type="region of interest" description="Disordered" evidence="2">
    <location>
        <begin position="297"/>
        <end position="320"/>
    </location>
</feature>
<keyword evidence="1" id="KW-0175">Coiled coil</keyword>
<feature type="compositionally biased region" description="Acidic residues" evidence="2">
    <location>
        <begin position="463"/>
        <end position="472"/>
    </location>
</feature>
<proteinExistence type="predicted"/>
<keyword evidence="4" id="KW-1185">Reference proteome</keyword>
<gene>
    <name evidence="3" type="ORF">cyc_07321</name>
</gene>
<name>A0A1D3CYX2_9EIME</name>
<sequence>MSLETLQQQLQQSEERQWQLQRHLEVAQAAAEQLTLAHAEGVQRQEALQAEKAALQAELQQQQQHLQGATAGLEAATRRCLAAEEDNEALIRKLDRLAAALAARAAAEDTVAAKKTSTPSNRKGGEEGTQHLQDGALATPLPLLLAPLSDYPTVQGSAAAPAQGGPYQRKERAPPDLMRLRKHFLRASPLAAFSQVHHLLASPGCGRCHRGVDTQINGGSAALEGSACGSGLPSAAASAADRLQEALHGLECFISKTQYCRAEKQQLERMQLRSLPPLSPRPRAQQTTRSHSSYFCAAVSPPPDAAPRQGRRRQGQQMSLMASAPRQHVIAAPVFHAAAAASALDPCSSNSSEGDIPLLYSAVPCNPVEETTAIKTGASKGFDSVGGVSQHAPLVEGRIFPEEPTYPLAVQHNSMHLSQDRPAVAVAAEAVEKGSCRSRSPFESGKNAASIETASACNAEPSEAAEEGETADADSAPVAAMAAAQAVAECMRDARGGSPDLTARQISPTRAAGGIEASEERGLAPPRRHTLQAVCIPEIKQISQLSPQQCCFSDVVFAYNLRVGFSVPKDVHIECHPFSVYGMGEFKSGLWGRGCSSSKNGGSRDSRKAKEALQQQTDRAAYAVRLGNSSNGDGCSSATHASSNQ</sequence>
<comment type="caution">
    <text evidence="3">The sequence shown here is derived from an EMBL/GenBank/DDBJ whole genome shotgun (WGS) entry which is preliminary data.</text>
</comment>
<feature type="region of interest" description="Disordered" evidence="2">
    <location>
        <begin position="626"/>
        <end position="645"/>
    </location>
</feature>
<accession>A0A1D3CYX2</accession>
<reference evidence="3 4" key="1">
    <citation type="journal article" date="2016" name="BMC Genomics">
        <title>Comparative genomics reveals Cyclospora cayetanensis possesses coccidia-like metabolism and invasion components but unique surface antigens.</title>
        <authorList>
            <person name="Liu S."/>
            <person name="Wang L."/>
            <person name="Zheng H."/>
            <person name="Xu Z."/>
            <person name="Roellig D.M."/>
            <person name="Li N."/>
            <person name="Frace M.A."/>
            <person name="Tang K."/>
            <person name="Arrowood M.J."/>
            <person name="Moss D.M."/>
            <person name="Zhang L."/>
            <person name="Feng Y."/>
            <person name="Xiao L."/>
        </authorList>
    </citation>
    <scope>NUCLEOTIDE SEQUENCE [LARGE SCALE GENOMIC DNA]</scope>
    <source>
        <strain evidence="3 4">CHN_HEN01</strain>
    </source>
</reference>
<feature type="region of interest" description="Disordered" evidence="2">
    <location>
        <begin position="108"/>
        <end position="130"/>
    </location>
</feature>
<dbReference type="InParanoid" id="A0A1D3CYX2"/>
<feature type="region of interest" description="Disordered" evidence="2">
    <location>
        <begin position="597"/>
        <end position="616"/>
    </location>
</feature>
<evidence type="ECO:0000256" key="2">
    <source>
        <dbReference type="SAM" id="MobiDB-lite"/>
    </source>
</evidence>
<evidence type="ECO:0000313" key="3">
    <source>
        <dbReference type="EMBL" id="OEH76400.1"/>
    </source>
</evidence>
<dbReference type="Proteomes" id="UP000095192">
    <property type="component" value="Unassembled WGS sequence"/>
</dbReference>
<dbReference type="AlphaFoldDB" id="A0A1D3CYX2"/>
<protein>
    <submittedName>
        <fullName evidence="3">Ubiquitin carboxyl-terminal</fullName>
    </submittedName>
</protein>
<dbReference type="VEuPathDB" id="ToxoDB:cyc_07321"/>
<evidence type="ECO:0000256" key="1">
    <source>
        <dbReference type="SAM" id="Coils"/>
    </source>
</evidence>
<feature type="compositionally biased region" description="Polar residues" evidence="2">
    <location>
        <begin position="627"/>
        <end position="645"/>
    </location>
</feature>
<feature type="region of interest" description="Disordered" evidence="2">
    <location>
        <begin position="453"/>
        <end position="477"/>
    </location>
</feature>
<organism evidence="3 4">
    <name type="scientific">Cyclospora cayetanensis</name>
    <dbReference type="NCBI Taxonomy" id="88456"/>
    <lineage>
        <taxon>Eukaryota</taxon>
        <taxon>Sar</taxon>
        <taxon>Alveolata</taxon>
        <taxon>Apicomplexa</taxon>
        <taxon>Conoidasida</taxon>
        <taxon>Coccidia</taxon>
        <taxon>Eucoccidiorida</taxon>
        <taxon>Eimeriorina</taxon>
        <taxon>Eimeriidae</taxon>
        <taxon>Cyclospora</taxon>
    </lineage>
</organism>
<feature type="region of interest" description="Disordered" evidence="2">
    <location>
        <begin position="496"/>
        <end position="524"/>
    </location>
</feature>
<dbReference type="EMBL" id="JROU02001472">
    <property type="protein sequence ID" value="OEH76400.1"/>
    <property type="molecule type" value="Genomic_DNA"/>
</dbReference>
<feature type="compositionally biased region" description="Basic and acidic residues" evidence="2">
    <location>
        <begin position="602"/>
        <end position="611"/>
    </location>
</feature>
<feature type="coiled-coil region" evidence="1">
    <location>
        <begin position="3"/>
        <end position="100"/>
    </location>
</feature>